<dbReference type="EMBL" id="JAHQCX010000016">
    <property type="protein sequence ID" value="MBU9728078.1"/>
    <property type="molecule type" value="Genomic_DNA"/>
</dbReference>
<dbReference type="Proteomes" id="UP001314681">
    <property type="component" value="Unassembled WGS sequence"/>
</dbReference>
<evidence type="ECO:0000313" key="2">
    <source>
        <dbReference type="Proteomes" id="UP001314681"/>
    </source>
</evidence>
<gene>
    <name evidence="1" type="ORF">KTH90_18875</name>
</gene>
<evidence type="ECO:0000313" key="1">
    <source>
        <dbReference type="EMBL" id="MBU9728078.1"/>
    </source>
</evidence>
<dbReference type="RefSeq" id="WP_238727263.1">
    <property type="nucleotide sequence ID" value="NZ_JAHQCX010000016.1"/>
</dbReference>
<comment type="caution">
    <text evidence="1">The sequence shown here is derived from an EMBL/GenBank/DDBJ whole genome shotgun (WGS) entry which is preliminary data.</text>
</comment>
<name>A0ABS6KC52_9FIRM</name>
<protein>
    <submittedName>
        <fullName evidence="1">Uncharacterized protein</fullName>
    </submittedName>
</protein>
<accession>A0ABS6KC52</accession>
<reference evidence="1 2" key="1">
    <citation type="submission" date="2021-06" db="EMBL/GenBank/DDBJ databases">
        <title>Description of novel taxa of the family Lachnospiraceae.</title>
        <authorList>
            <person name="Chaplin A.V."/>
            <person name="Sokolova S.R."/>
            <person name="Pikina A.P."/>
            <person name="Korzhanova M."/>
            <person name="Belova V."/>
            <person name="Korostin D."/>
            <person name="Efimov B.A."/>
        </authorList>
    </citation>
    <scope>NUCLEOTIDE SEQUENCE [LARGE SCALE GENOMIC DNA]</scope>
    <source>
        <strain evidence="1 2">ASD4241</strain>
    </source>
</reference>
<organism evidence="1 2">
    <name type="scientific">Diplocloster modestus</name>
    <dbReference type="NCBI Taxonomy" id="2850322"/>
    <lineage>
        <taxon>Bacteria</taxon>
        <taxon>Bacillati</taxon>
        <taxon>Bacillota</taxon>
        <taxon>Clostridia</taxon>
        <taxon>Lachnospirales</taxon>
        <taxon>Lachnospiraceae</taxon>
        <taxon>Diplocloster</taxon>
    </lineage>
</organism>
<keyword evidence="2" id="KW-1185">Reference proteome</keyword>
<proteinExistence type="predicted"/>
<sequence length="46" mass="5099">MDEKKMEKLYKLKEAAESVGDNEASAALRWAIFELENLVGGNRDAG</sequence>